<dbReference type="Pfam" id="PF05199">
    <property type="entry name" value="GMC_oxred_C"/>
    <property type="match status" value="1"/>
</dbReference>
<dbReference type="InterPro" id="IPR012132">
    <property type="entry name" value="GMC_OxRdtase"/>
</dbReference>
<dbReference type="Gene3D" id="3.50.50.60">
    <property type="entry name" value="FAD/NAD(P)-binding domain"/>
    <property type="match status" value="1"/>
</dbReference>
<dbReference type="InterPro" id="IPR000172">
    <property type="entry name" value="GMC_OxRdtase_N"/>
</dbReference>
<evidence type="ECO:0000313" key="8">
    <source>
        <dbReference type="Proteomes" id="UP000325811"/>
    </source>
</evidence>
<feature type="binding site" evidence="5">
    <location>
        <position position="250"/>
    </location>
    <ligand>
        <name>FAD</name>
        <dbReference type="ChEBI" id="CHEBI:57692"/>
    </ligand>
</feature>
<protein>
    <submittedName>
        <fullName evidence="7">Alcohol dehydrogenase [acceptor]</fullName>
        <ecNumber evidence="7">1.1.99.-</ecNumber>
    </submittedName>
</protein>
<gene>
    <name evidence="7" type="primary">alkJ</name>
    <name evidence="7" type="ORF">PDMSB3_4177</name>
</gene>
<dbReference type="PIRSF" id="PIRSF000137">
    <property type="entry name" value="Alcohol_oxidase"/>
    <property type="match status" value="1"/>
</dbReference>
<dbReference type="PROSITE" id="PS00624">
    <property type="entry name" value="GMC_OXRED_2"/>
    <property type="match status" value="1"/>
</dbReference>
<keyword evidence="3" id="KW-0285">Flavoprotein</keyword>
<keyword evidence="7" id="KW-0560">Oxidoreductase</keyword>
<dbReference type="Gene3D" id="3.30.560.10">
    <property type="entry name" value="Glucose Oxidase, domain 3"/>
    <property type="match status" value="1"/>
</dbReference>
<feature type="domain" description="Glucose-methanol-choline oxidoreductase N-terminal" evidence="6">
    <location>
        <begin position="285"/>
        <end position="299"/>
    </location>
</feature>
<evidence type="ECO:0000256" key="1">
    <source>
        <dbReference type="ARBA" id="ARBA00001974"/>
    </source>
</evidence>
<dbReference type="EC" id="1.1.99.-" evidence="7"/>
<comment type="similarity">
    <text evidence="2">Belongs to the GMC oxidoreductase family.</text>
</comment>
<proteinExistence type="inferred from homology"/>
<dbReference type="GO" id="GO:0016614">
    <property type="term" value="F:oxidoreductase activity, acting on CH-OH group of donors"/>
    <property type="evidence" value="ECO:0007669"/>
    <property type="project" value="InterPro"/>
</dbReference>
<dbReference type="PANTHER" id="PTHR11552">
    <property type="entry name" value="GLUCOSE-METHANOL-CHOLINE GMC OXIDOREDUCTASE"/>
    <property type="match status" value="1"/>
</dbReference>
<sequence>MNPPRYPNAPYNAGKHTETGFANNAAHKEERMQYDYIIVGAGSGGCSLASRLADSCPDATIALIEAGPHTDRNLFVNMPVGVAAVVPHKLKTNYGYLTTPQPGLGGRQGYQPRGRGFGGSSAINAMIYTRGHPLDYDEWAELGCDGWSWAEVLPHFRRAEGNERGADAWHGDSGPLTVSDLRYQNPFSRRFVQAAMEAGYKPNSDFNGAEQEGIGFYQVTQRDGRRCSVARAYIYDRERPNLHAIADATVLRVAFEGKRASGVEIVRGGRRETLEARAEVALAAGAFNSPQLLMCSGIGPAAHLQSLGVPVLHDAPEVGQNLIDHVDFTINKRVSSIEPTGFSIRGIARMLPQFVTFMRHGRGMLSSNVAEAGGFLKSSPTLDRPDLQLHFCAAIVDDHNRHMHWGHGYSLHVCVLRPHSRGTVTLASADARTAPVIDPRFFSDSRDLDLLVEGAQMARRILDAPSLALHGGSELYTHPGQSEAELRRTIAEHADTIYHPVATCRMGGDARSVVDPQLRVRGVTGLRIVDASVMPTLIGGNTNSPTVMIGERAAELIAATRRGASAELKVAPMDGIRTATNAA</sequence>
<dbReference type="KEGG" id="pdio:PDMSB3_4177"/>
<dbReference type="AlphaFoldDB" id="A0A5Q4ZG23"/>
<dbReference type="Proteomes" id="UP000325811">
    <property type="component" value="Chromosome I"/>
</dbReference>
<evidence type="ECO:0000256" key="4">
    <source>
        <dbReference type="ARBA" id="ARBA00022827"/>
    </source>
</evidence>
<evidence type="ECO:0000256" key="2">
    <source>
        <dbReference type="ARBA" id="ARBA00010790"/>
    </source>
</evidence>
<keyword evidence="4 5" id="KW-0274">FAD</keyword>
<dbReference type="Pfam" id="PF00732">
    <property type="entry name" value="GMC_oxred_N"/>
    <property type="match status" value="1"/>
</dbReference>
<dbReference type="SUPFAM" id="SSF51905">
    <property type="entry name" value="FAD/NAD(P)-binding domain"/>
    <property type="match status" value="1"/>
</dbReference>
<name>A0A5Q4ZG23_9BURK</name>
<accession>A0A5Q4ZG23</accession>
<dbReference type="SUPFAM" id="SSF54373">
    <property type="entry name" value="FAD-linked reductases, C-terminal domain"/>
    <property type="match status" value="1"/>
</dbReference>
<comment type="cofactor">
    <cofactor evidence="1 5">
        <name>FAD</name>
        <dbReference type="ChEBI" id="CHEBI:57692"/>
    </cofactor>
</comment>
<dbReference type="PANTHER" id="PTHR11552:SF147">
    <property type="entry name" value="CHOLINE DEHYDROGENASE, MITOCHONDRIAL"/>
    <property type="match status" value="1"/>
</dbReference>
<evidence type="ECO:0000313" key="7">
    <source>
        <dbReference type="EMBL" id="VVD30621.1"/>
    </source>
</evidence>
<dbReference type="GO" id="GO:0050660">
    <property type="term" value="F:flavin adenine dinucleotide binding"/>
    <property type="evidence" value="ECO:0007669"/>
    <property type="project" value="InterPro"/>
</dbReference>
<dbReference type="InterPro" id="IPR036188">
    <property type="entry name" value="FAD/NAD-bd_sf"/>
</dbReference>
<organism evidence="7 8">
    <name type="scientific">Paraburkholderia dioscoreae</name>
    <dbReference type="NCBI Taxonomy" id="2604047"/>
    <lineage>
        <taxon>Bacteria</taxon>
        <taxon>Pseudomonadati</taxon>
        <taxon>Pseudomonadota</taxon>
        <taxon>Betaproteobacteria</taxon>
        <taxon>Burkholderiales</taxon>
        <taxon>Burkholderiaceae</taxon>
        <taxon>Paraburkholderia</taxon>
    </lineage>
</organism>
<evidence type="ECO:0000259" key="6">
    <source>
        <dbReference type="PROSITE" id="PS00624"/>
    </source>
</evidence>
<keyword evidence="8" id="KW-1185">Reference proteome</keyword>
<dbReference type="EMBL" id="LR699553">
    <property type="protein sequence ID" value="VVD30621.1"/>
    <property type="molecule type" value="Genomic_DNA"/>
</dbReference>
<evidence type="ECO:0000256" key="3">
    <source>
        <dbReference type="ARBA" id="ARBA00022630"/>
    </source>
</evidence>
<reference evidence="7 8" key="1">
    <citation type="submission" date="2019-08" db="EMBL/GenBank/DDBJ databases">
        <authorList>
            <person name="Herpell B J."/>
        </authorList>
    </citation>
    <scope>NUCLEOTIDE SEQUENCE [LARGE SCALE GENOMIC DNA]</scope>
    <source>
        <strain evidence="8">Msb3</strain>
    </source>
</reference>
<evidence type="ECO:0000256" key="5">
    <source>
        <dbReference type="PIRSR" id="PIRSR000137-2"/>
    </source>
</evidence>
<dbReference type="InterPro" id="IPR007867">
    <property type="entry name" value="GMC_OxRtase_C"/>
</dbReference>